<proteinExistence type="predicted"/>
<evidence type="ECO:0000313" key="2">
    <source>
        <dbReference type="Proteomes" id="UP000289340"/>
    </source>
</evidence>
<dbReference type="InterPro" id="IPR006912">
    <property type="entry name" value="Harbinger_derived_prot"/>
</dbReference>
<accession>A0A445IYL7</accession>
<dbReference type="PANTHER" id="PTHR47150:SF7">
    <property type="entry name" value="NUCLEASE"/>
    <property type="match status" value="1"/>
</dbReference>
<dbReference type="EMBL" id="QZWG01000009">
    <property type="protein sequence ID" value="RZB91221.1"/>
    <property type="molecule type" value="Genomic_DNA"/>
</dbReference>
<keyword evidence="2" id="KW-1185">Reference proteome</keyword>
<dbReference type="Pfam" id="PF04827">
    <property type="entry name" value="Plant_tran"/>
    <property type="match status" value="1"/>
</dbReference>
<gene>
    <name evidence="1" type="ORF">D0Y65_023574</name>
</gene>
<protein>
    <submittedName>
        <fullName evidence="1">Uncharacterized protein</fullName>
    </submittedName>
</protein>
<comment type="caution">
    <text evidence="1">The sequence shown here is derived from an EMBL/GenBank/DDBJ whole genome shotgun (WGS) entry which is preliminary data.</text>
</comment>
<sequence>MIHEVVIETPHASRFEHQTSKNVFLQVVEALINHYEYFQMKVDATRRKGLPLLQKCTIAPHIFTSGSFADSVDEYIWIVESTIIKCLQIFVLAVCKIFGDEYLRSPNNEDIERLLQMRVPCGFTGMLGFIDCNDMSTFEVSSCAHPSFISKYLQRRVDVHDNRKPYQFQADLIGHIWECFKK</sequence>
<evidence type="ECO:0000313" key="1">
    <source>
        <dbReference type="EMBL" id="RZB91221.1"/>
    </source>
</evidence>
<reference evidence="1 2" key="1">
    <citation type="submission" date="2018-09" db="EMBL/GenBank/DDBJ databases">
        <title>A high-quality reference genome of wild soybean provides a powerful tool to mine soybean genomes.</title>
        <authorList>
            <person name="Xie M."/>
            <person name="Chung C.Y.L."/>
            <person name="Li M.-W."/>
            <person name="Wong F.-L."/>
            <person name="Chan T.-F."/>
            <person name="Lam H.-M."/>
        </authorList>
    </citation>
    <scope>NUCLEOTIDE SEQUENCE [LARGE SCALE GENOMIC DNA]</scope>
    <source>
        <strain evidence="2">cv. W05</strain>
        <tissue evidence="1">Hypocotyl of etiolated seedlings</tissue>
    </source>
</reference>
<dbReference type="AlphaFoldDB" id="A0A445IYL7"/>
<name>A0A445IYL7_GLYSO</name>
<dbReference type="PANTHER" id="PTHR47150">
    <property type="entry name" value="OS12G0169200 PROTEIN"/>
    <property type="match status" value="1"/>
</dbReference>
<dbReference type="Proteomes" id="UP000289340">
    <property type="component" value="Chromosome 9"/>
</dbReference>
<organism evidence="1 2">
    <name type="scientific">Glycine soja</name>
    <name type="common">Wild soybean</name>
    <dbReference type="NCBI Taxonomy" id="3848"/>
    <lineage>
        <taxon>Eukaryota</taxon>
        <taxon>Viridiplantae</taxon>
        <taxon>Streptophyta</taxon>
        <taxon>Embryophyta</taxon>
        <taxon>Tracheophyta</taxon>
        <taxon>Spermatophyta</taxon>
        <taxon>Magnoliopsida</taxon>
        <taxon>eudicotyledons</taxon>
        <taxon>Gunneridae</taxon>
        <taxon>Pentapetalae</taxon>
        <taxon>rosids</taxon>
        <taxon>fabids</taxon>
        <taxon>Fabales</taxon>
        <taxon>Fabaceae</taxon>
        <taxon>Papilionoideae</taxon>
        <taxon>50 kb inversion clade</taxon>
        <taxon>NPAAA clade</taxon>
        <taxon>indigoferoid/millettioid clade</taxon>
        <taxon>Phaseoleae</taxon>
        <taxon>Glycine</taxon>
        <taxon>Glycine subgen. Soja</taxon>
    </lineage>
</organism>